<name>A0A5Q2TMP2_9BACI</name>
<feature type="transmembrane region" description="Helical" evidence="3">
    <location>
        <begin position="562"/>
        <end position="588"/>
    </location>
</feature>
<dbReference type="InterPro" id="IPR010090">
    <property type="entry name" value="Phage_tape_meas"/>
</dbReference>
<dbReference type="EMBL" id="CP045915">
    <property type="protein sequence ID" value="QGH35130.1"/>
    <property type="molecule type" value="Genomic_DNA"/>
</dbReference>
<gene>
    <name evidence="5" type="ORF">GI584_14230</name>
</gene>
<feature type="coiled-coil region" evidence="2">
    <location>
        <begin position="725"/>
        <end position="805"/>
    </location>
</feature>
<dbReference type="AlphaFoldDB" id="A0A5Q2TMP2"/>
<evidence type="ECO:0000313" key="5">
    <source>
        <dbReference type="EMBL" id="QGH35130.1"/>
    </source>
</evidence>
<organism evidence="5 6">
    <name type="scientific">Gracilibacillus salitolerans</name>
    <dbReference type="NCBI Taxonomy" id="2663022"/>
    <lineage>
        <taxon>Bacteria</taxon>
        <taxon>Bacillati</taxon>
        <taxon>Bacillota</taxon>
        <taxon>Bacilli</taxon>
        <taxon>Bacillales</taxon>
        <taxon>Bacillaceae</taxon>
        <taxon>Gracilibacillus</taxon>
    </lineage>
</organism>
<dbReference type="KEGG" id="grc:GI584_14230"/>
<evidence type="ECO:0000256" key="3">
    <source>
        <dbReference type="SAM" id="Phobius"/>
    </source>
</evidence>
<feature type="domain" description="Phage tail tape measure protein" evidence="4">
    <location>
        <begin position="201"/>
        <end position="392"/>
    </location>
</feature>
<feature type="coiled-coil region" evidence="2">
    <location>
        <begin position="52"/>
        <end position="121"/>
    </location>
</feature>
<dbReference type="NCBIfam" id="TIGR01760">
    <property type="entry name" value="tape_meas_TP901"/>
    <property type="match status" value="1"/>
</dbReference>
<dbReference type="RefSeq" id="WP_153791604.1">
    <property type="nucleotide sequence ID" value="NZ_CP045915.1"/>
</dbReference>
<feature type="transmembrane region" description="Helical" evidence="3">
    <location>
        <begin position="515"/>
        <end position="542"/>
    </location>
</feature>
<sequence>MATRDVGNLRTRLSWEDEGATRSLKGFEKDLKGLRSEMNLARSGGKEYTNSLKGLRQQSDILTRRFRTQEERVKELRKRYDESVQVKGRDAEQTQNLENELRNATAQMNRTENQLERVNTRIEEQINPWKRLGREMDDAGQQMQTIGRGMTDFGKNYSMRVTAPIVAGGAAVFKASMDFESAFAGVEKTVEGTEQQLSTVRQEIRDMAKDIPATTEQIASVAESAGQLGIVTENVTDFTKTMIDLGEATNMTSEQAATEFARFANIVGMSQDDFDKLGSVIVDLGNNLATTESEISSMAMRIAGAGTQVGLTESEILAFSGALSSVGIEAEAGGSAFSKVMVNMQLAAETGGDSLDNFAKVAGVSAKDFKDAYEQDATGAIISFIEGLSTAEDRGLSAIGILDEMGIKEVRLRDTLLRAAGATEVFNDAIEIGSGAWKENTALTEEAEKRYETTESQMRIMWNRIKDVAISLGDALVPAVMDAIDAAEPFIQKIEDGAEAFADMDEEQQRTILKLIGLAAAIGPVSVGLGGMTTTIGGLLRVGGSVSTMLGRAGGAGLIGRIGLLGLGGPVGLAVGGVAALTTGVYLLNEQSKESTEEVLNSIEKRKEELDTLDELVSRYETLKEKNKLSTDEVLRYMDIMTELKDAKTEKAIEALTKEQEGLLEKSGFTNQEMEEFLELNGEIVEQTPSKVQAISEQGNAYVEVTEKVKELNEAERQRLLDDTYVAIKDRLDEHKNNLEDQRELQAEIKELEGERSSTISEISSVTDDLREKDLEIHSLREKIRDATGEEAIKLSEKLLQLEDERDVLDSVREKHDQQIDRIDKQIGKKEESLGKTKEEIEAYNDLLYEYEAIILSQLDLNAERGEGVLKLEEEISKLNEAKKQLEDNKEEGKLTTQEYQEQVKEIDEQVGNLRDAKRELENIVDIADTNVYKDRNRDLAKNKRTIDDIKKSSELVNEVLSKDIDKDVDVDDNGTAEKVHDEATKKGDKTVDVSLARRNNIWDLVPSSISVGVDLIGGALGFAKGTDSHPGGRSWLGEEGPELVRYGSKWAMANFGLYDDVPRGAQVFTHDESKKILRSLNNTPGYAEGISPTGEADRIANRLSQPQQSQGQAVIYTTVINQINGREVSREIYRDITELQERDREIESSFK</sequence>
<keyword evidence="3" id="KW-0472">Membrane</keyword>
<dbReference type="Pfam" id="PF10145">
    <property type="entry name" value="PhageMin_Tail"/>
    <property type="match status" value="1"/>
</dbReference>
<keyword evidence="3" id="KW-1133">Transmembrane helix</keyword>
<dbReference type="SUPFAM" id="SSF57997">
    <property type="entry name" value="Tropomyosin"/>
    <property type="match status" value="1"/>
</dbReference>
<evidence type="ECO:0000256" key="1">
    <source>
        <dbReference type="ARBA" id="ARBA00022612"/>
    </source>
</evidence>
<reference evidence="5 6" key="1">
    <citation type="submission" date="2019-11" db="EMBL/GenBank/DDBJ databases">
        <title>Gracilibacillus salitolerans sp. nov., a moderate halophile isolated from a saline soil in northwest China.</title>
        <authorList>
            <person name="Gan L."/>
        </authorList>
    </citation>
    <scope>NUCLEOTIDE SEQUENCE [LARGE SCALE GENOMIC DNA]</scope>
    <source>
        <strain evidence="5 6">SCU50</strain>
    </source>
</reference>
<dbReference type="Gene3D" id="1.10.287.1490">
    <property type="match status" value="1"/>
</dbReference>
<keyword evidence="6" id="KW-1185">Reference proteome</keyword>
<feature type="coiled-coil region" evidence="2">
    <location>
        <begin position="593"/>
        <end position="633"/>
    </location>
</feature>
<dbReference type="PANTHER" id="PTHR37813">
    <property type="entry name" value="FELS-2 PROPHAGE PROTEIN"/>
    <property type="match status" value="1"/>
</dbReference>
<proteinExistence type="predicted"/>
<protein>
    <submittedName>
        <fullName evidence="5">Phage tail tape measure protein</fullName>
    </submittedName>
</protein>
<accession>A0A5Q2TMP2</accession>
<evidence type="ECO:0000313" key="6">
    <source>
        <dbReference type="Proteomes" id="UP000339690"/>
    </source>
</evidence>
<dbReference type="PANTHER" id="PTHR37813:SF1">
    <property type="entry name" value="FELS-2 PROPHAGE PROTEIN"/>
    <property type="match status" value="1"/>
</dbReference>
<dbReference type="Proteomes" id="UP000339690">
    <property type="component" value="Chromosome"/>
</dbReference>
<evidence type="ECO:0000259" key="4">
    <source>
        <dbReference type="Pfam" id="PF10145"/>
    </source>
</evidence>
<keyword evidence="2" id="KW-0175">Coiled coil</keyword>
<keyword evidence="1" id="KW-1188">Viral release from host cell</keyword>
<feature type="coiled-coil region" evidence="2">
    <location>
        <begin position="869"/>
        <end position="924"/>
    </location>
</feature>
<evidence type="ECO:0000256" key="2">
    <source>
        <dbReference type="SAM" id="Coils"/>
    </source>
</evidence>
<keyword evidence="3" id="KW-0812">Transmembrane</keyword>